<name>A0ABU5FK57_9PSED</name>
<evidence type="ECO:0000256" key="1">
    <source>
        <dbReference type="SAM" id="MobiDB-lite"/>
    </source>
</evidence>
<feature type="non-terminal residue" evidence="2">
    <location>
        <position position="87"/>
    </location>
</feature>
<evidence type="ECO:0000313" key="3">
    <source>
        <dbReference type="Proteomes" id="UP001277967"/>
    </source>
</evidence>
<gene>
    <name evidence="2" type="ORF">SO486_12010</name>
</gene>
<reference evidence="2 3" key="1">
    <citation type="submission" date="2023-11" db="EMBL/GenBank/DDBJ databases">
        <title>Genome sequence of Pseudomonas salmasensis Strain SLU99.</title>
        <authorList>
            <person name="Ghadamgahi F."/>
            <person name="Kalyandurg P.B."/>
            <person name="Catara V."/>
            <person name="Vetukuri R."/>
            <person name="Ghosh S."/>
        </authorList>
    </citation>
    <scope>NUCLEOTIDE SEQUENCE [LARGE SCALE GENOMIC DNA]</scope>
    <source>
        <strain evidence="2 3">SLU99</strain>
    </source>
</reference>
<protein>
    <submittedName>
        <fullName evidence="2">Uncharacterized protein</fullName>
    </submittedName>
</protein>
<dbReference type="EMBL" id="JAXGGE010000001">
    <property type="protein sequence ID" value="MDY4300702.1"/>
    <property type="molecule type" value="Genomic_DNA"/>
</dbReference>
<organism evidence="2 3">
    <name type="scientific">Pseudomonas salmasensis</name>
    <dbReference type="NCBI Taxonomy" id="2745514"/>
    <lineage>
        <taxon>Bacteria</taxon>
        <taxon>Pseudomonadati</taxon>
        <taxon>Pseudomonadota</taxon>
        <taxon>Gammaproteobacteria</taxon>
        <taxon>Pseudomonadales</taxon>
        <taxon>Pseudomonadaceae</taxon>
        <taxon>Pseudomonas</taxon>
    </lineage>
</organism>
<sequence>MSGYPDSGSDRAPSASDDTSLPIACLPRQRESIAAGPQRVEDLDPPYSAYPAIPLSYVPGEVAVYGLGIRHVRPYALYSFENWTTQS</sequence>
<keyword evidence="3" id="KW-1185">Reference proteome</keyword>
<feature type="region of interest" description="Disordered" evidence="1">
    <location>
        <begin position="1"/>
        <end position="22"/>
    </location>
</feature>
<accession>A0ABU5FK57</accession>
<comment type="caution">
    <text evidence="2">The sequence shown here is derived from an EMBL/GenBank/DDBJ whole genome shotgun (WGS) entry which is preliminary data.</text>
</comment>
<dbReference type="Proteomes" id="UP001277967">
    <property type="component" value="Unassembled WGS sequence"/>
</dbReference>
<evidence type="ECO:0000313" key="2">
    <source>
        <dbReference type="EMBL" id="MDY4300702.1"/>
    </source>
</evidence>
<proteinExistence type="predicted"/>
<dbReference type="RefSeq" id="WP_320747434.1">
    <property type="nucleotide sequence ID" value="NZ_JAXGGE010000001.1"/>
</dbReference>